<name>A0A1C4H5V8_9BIFI</name>
<gene>
    <name evidence="5" type="ORF">GA0061077_1075</name>
</gene>
<dbReference type="SUPFAM" id="SSF46689">
    <property type="entry name" value="Homeodomain-like"/>
    <property type="match status" value="1"/>
</dbReference>
<evidence type="ECO:0000256" key="1">
    <source>
        <dbReference type="ARBA" id="ARBA00023125"/>
    </source>
</evidence>
<dbReference type="Proteomes" id="UP000242610">
    <property type="component" value="Unassembled WGS sequence"/>
</dbReference>
<evidence type="ECO:0000256" key="3">
    <source>
        <dbReference type="SAM" id="MobiDB-lite"/>
    </source>
</evidence>
<keyword evidence="1 2" id="KW-0238">DNA-binding</keyword>
<dbReference type="InterPro" id="IPR009057">
    <property type="entry name" value="Homeodomain-like_sf"/>
</dbReference>
<evidence type="ECO:0000313" key="5">
    <source>
        <dbReference type="EMBL" id="SCC80152.1"/>
    </source>
</evidence>
<proteinExistence type="predicted"/>
<feature type="compositionally biased region" description="Basic and acidic residues" evidence="3">
    <location>
        <begin position="146"/>
        <end position="158"/>
    </location>
</feature>
<dbReference type="OrthoDB" id="4709704at2"/>
<feature type="DNA-binding region" description="H-T-H motif" evidence="2">
    <location>
        <begin position="37"/>
        <end position="56"/>
    </location>
</feature>
<sequence length="261" mass="29455">MPRINGSNLEEHRRRTMNALLDSAETIMREEGDAALTPTNVSRGAGIARNSIYRYVKDMKDLRHQLMARRMPQWIDALEDGLSGITDPAQIVTLWVKINLEQFILQGHDWMTKMPLSDAEFYSSEELWKQHNNTKNENGTETTGGTDDKEQASDERDNAEQWYKDAAATDIFCGHRYDASADQSLEPQQPSLHQRLRAPIVAAWKELHPANPQVGIALTEGVVSNGMRLLSGKEQAKESRSAIISDISRSIRAIVDELREN</sequence>
<dbReference type="PROSITE" id="PS50977">
    <property type="entry name" value="HTH_TETR_2"/>
    <property type="match status" value="1"/>
</dbReference>
<feature type="region of interest" description="Disordered" evidence="3">
    <location>
        <begin position="132"/>
        <end position="158"/>
    </location>
</feature>
<evidence type="ECO:0000313" key="6">
    <source>
        <dbReference type="Proteomes" id="UP000242610"/>
    </source>
</evidence>
<accession>A0A1C4H5V8</accession>
<dbReference type="GO" id="GO:0003677">
    <property type="term" value="F:DNA binding"/>
    <property type="evidence" value="ECO:0007669"/>
    <property type="project" value="UniProtKB-UniRule"/>
</dbReference>
<dbReference type="RefSeq" id="WP_143249616.1">
    <property type="nucleotide sequence ID" value="NZ_FMBL01000002.1"/>
</dbReference>
<evidence type="ECO:0000259" key="4">
    <source>
        <dbReference type="PROSITE" id="PS50977"/>
    </source>
</evidence>
<dbReference type="STRING" id="1505727.GA0061077_1075"/>
<protein>
    <submittedName>
        <fullName evidence="5">Transcriptional regulator, TetR family</fullName>
    </submittedName>
</protein>
<feature type="domain" description="HTH tetR-type" evidence="4">
    <location>
        <begin position="14"/>
        <end position="74"/>
    </location>
</feature>
<dbReference type="InterPro" id="IPR001647">
    <property type="entry name" value="HTH_TetR"/>
</dbReference>
<keyword evidence="6" id="KW-1185">Reference proteome</keyword>
<evidence type="ECO:0000256" key="2">
    <source>
        <dbReference type="PROSITE-ProRule" id="PRU00335"/>
    </source>
</evidence>
<dbReference type="AlphaFoldDB" id="A0A1C4H5V8"/>
<feature type="compositionally biased region" description="Low complexity" evidence="3">
    <location>
        <begin position="133"/>
        <end position="145"/>
    </location>
</feature>
<reference evidence="6" key="1">
    <citation type="submission" date="2016-08" db="EMBL/GenBank/DDBJ databases">
        <authorList>
            <person name="Varghese N."/>
            <person name="Submissions Spin"/>
        </authorList>
    </citation>
    <scope>NUCLEOTIDE SEQUENCE [LARGE SCALE GENOMIC DNA]</scope>
    <source>
        <strain evidence="6">R-52791</strain>
    </source>
</reference>
<dbReference type="EMBL" id="FMBL01000002">
    <property type="protein sequence ID" value="SCC80152.1"/>
    <property type="molecule type" value="Genomic_DNA"/>
</dbReference>
<organism evidence="5 6">
    <name type="scientific">Bifidobacterium commune</name>
    <dbReference type="NCBI Taxonomy" id="1505727"/>
    <lineage>
        <taxon>Bacteria</taxon>
        <taxon>Bacillati</taxon>
        <taxon>Actinomycetota</taxon>
        <taxon>Actinomycetes</taxon>
        <taxon>Bifidobacteriales</taxon>
        <taxon>Bifidobacteriaceae</taxon>
        <taxon>Bifidobacterium</taxon>
    </lineage>
</organism>
<dbReference type="Gene3D" id="1.10.357.10">
    <property type="entry name" value="Tetracycline Repressor, domain 2"/>
    <property type="match status" value="1"/>
</dbReference>